<feature type="non-terminal residue" evidence="1">
    <location>
        <position position="1"/>
    </location>
</feature>
<gene>
    <name evidence="1" type="ORF">XAT740_LOCUS64475</name>
</gene>
<dbReference type="EMBL" id="CAJNOR010022448">
    <property type="protein sequence ID" value="CAF1692044.1"/>
    <property type="molecule type" value="Genomic_DNA"/>
</dbReference>
<sequence>MAISFANFGKYSQWGRLATSAPQGQQINYLRFYAYNPDLKSLADSPTVYEIIEQIDDQIHCPIQQYDFYISK</sequence>
<name>A0A816HWK6_ADIRI</name>
<dbReference type="Proteomes" id="UP000663828">
    <property type="component" value="Unassembled WGS sequence"/>
</dbReference>
<evidence type="ECO:0000313" key="2">
    <source>
        <dbReference type="Proteomes" id="UP000663828"/>
    </source>
</evidence>
<dbReference type="AlphaFoldDB" id="A0A816HWK6"/>
<protein>
    <submittedName>
        <fullName evidence="1">Uncharacterized protein</fullName>
    </submittedName>
</protein>
<organism evidence="1 2">
    <name type="scientific">Adineta ricciae</name>
    <name type="common">Rotifer</name>
    <dbReference type="NCBI Taxonomy" id="249248"/>
    <lineage>
        <taxon>Eukaryota</taxon>
        <taxon>Metazoa</taxon>
        <taxon>Spiralia</taxon>
        <taxon>Gnathifera</taxon>
        <taxon>Rotifera</taxon>
        <taxon>Eurotatoria</taxon>
        <taxon>Bdelloidea</taxon>
        <taxon>Adinetida</taxon>
        <taxon>Adinetidae</taxon>
        <taxon>Adineta</taxon>
    </lineage>
</organism>
<accession>A0A816HWK6</accession>
<evidence type="ECO:0000313" key="1">
    <source>
        <dbReference type="EMBL" id="CAF1692044.1"/>
    </source>
</evidence>
<comment type="caution">
    <text evidence="1">The sequence shown here is derived from an EMBL/GenBank/DDBJ whole genome shotgun (WGS) entry which is preliminary data.</text>
</comment>
<keyword evidence="2" id="KW-1185">Reference proteome</keyword>
<reference evidence="1" key="1">
    <citation type="submission" date="2021-02" db="EMBL/GenBank/DDBJ databases">
        <authorList>
            <person name="Nowell W R."/>
        </authorList>
    </citation>
    <scope>NUCLEOTIDE SEQUENCE</scope>
</reference>
<proteinExistence type="predicted"/>